<organism evidence="1 2">
    <name type="scientific">Rhizobium loti</name>
    <name type="common">Mesorhizobium loti</name>
    <dbReference type="NCBI Taxonomy" id="381"/>
    <lineage>
        <taxon>Bacteria</taxon>
        <taxon>Pseudomonadati</taxon>
        <taxon>Pseudomonadota</taxon>
        <taxon>Alphaproteobacteria</taxon>
        <taxon>Hyphomicrobiales</taxon>
        <taxon>Phyllobacteriaceae</taxon>
        <taxon>Mesorhizobium</taxon>
    </lineage>
</organism>
<accession>A0A1A5J5W2</accession>
<evidence type="ECO:0000313" key="1">
    <source>
        <dbReference type="EMBL" id="OBP76669.1"/>
    </source>
</evidence>
<gene>
    <name evidence="1" type="ORF">BAE39_11200</name>
</gene>
<dbReference type="AlphaFoldDB" id="A0A1A5J5W2"/>
<proteinExistence type="predicted"/>
<reference evidence="2" key="1">
    <citation type="submission" date="2016-06" db="EMBL/GenBank/DDBJ databases">
        <title>NZP2037 Pacbio-Illumina hybrid assembly.</title>
        <authorList>
            <person name="Ramsay J.P."/>
        </authorList>
    </citation>
    <scope>NUCLEOTIDE SEQUENCE [LARGE SCALE GENOMIC DNA]</scope>
    <source>
        <strain evidence="2">R7ANS::ICEMlSym2042</strain>
    </source>
</reference>
<dbReference type="Proteomes" id="UP000093748">
    <property type="component" value="Unassembled WGS sequence"/>
</dbReference>
<evidence type="ECO:0000313" key="2">
    <source>
        <dbReference type="Proteomes" id="UP000093748"/>
    </source>
</evidence>
<name>A0A1A5J5W2_RHILI</name>
<sequence length="174" mass="18242">MFAGLVLSLMSGDVATQELLAQRGDQAKAIFRSMVLKSSSSGKLFDQYIAAGLGAEPMVIGYENQLVEWALADPARWQRVQAGMGAKPEILYPRPTVYSAHPLRHRSGGRQAAGGADQPQAAAACLSKHGFRGPLGTVAGDADAIAGVRPAEIEAVLPMPSADVMLALPDQMDG</sequence>
<protein>
    <submittedName>
        <fullName evidence="1">Uncharacterized protein</fullName>
    </submittedName>
</protein>
<dbReference type="EMBL" id="LZTJ01000012">
    <property type="protein sequence ID" value="OBP76669.1"/>
    <property type="molecule type" value="Genomic_DNA"/>
</dbReference>
<comment type="caution">
    <text evidence="1">The sequence shown here is derived from an EMBL/GenBank/DDBJ whole genome shotgun (WGS) entry which is preliminary data.</text>
</comment>